<proteinExistence type="predicted"/>
<dbReference type="InterPro" id="IPR006127">
    <property type="entry name" value="ZnuA-like"/>
</dbReference>
<dbReference type="PANTHER" id="PTHR42953">
    <property type="entry name" value="HIGH-AFFINITY ZINC UPTAKE SYSTEM PROTEIN ZNUA-RELATED"/>
    <property type="match status" value="1"/>
</dbReference>
<comment type="subcellular location">
    <subcellularLocation>
        <location evidence="1">Cell envelope</location>
    </subcellularLocation>
</comment>
<evidence type="ECO:0000256" key="4">
    <source>
        <dbReference type="ARBA" id="ARBA00022729"/>
    </source>
</evidence>
<keyword evidence="3" id="KW-0479">Metal-binding</keyword>
<evidence type="ECO:0000313" key="7">
    <source>
        <dbReference type="Proteomes" id="UP000019760"/>
    </source>
</evidence>
<evidence type="ECO:0000256" key="3">
    <source>
        <dbReference type="ARBA" id="ARBA00022723"/>
    </source>
</evidence>
<keyword evidence="2" id="KW-0813">Transport</keyword>
<reference evidence="7" key="1">
    <citation type="journal article" date="2014" name="FEMS Microbiol. Lett.">
        <title>Draft Genomic DNA Sequence of the Facultatively Methylotrophic Bacterium Acidomonas methanolica type strain MB58.</title>
        <authorList>
            <person name="Higashiura N."/>
            <person name="Hadano H."/>
            <person name="Hirakawa H."/>
            <person name="Matsutani M."/>
            <person name="Takabe S."/>
            <person name="Matsushita K."/>
            <person name="Azuma Y."/>
        </authorList>
    </citation>
    <scope>NUCLEOTIDE SEQUENCE [LARGE SCALE GENOMIC DNA]</scope>
    <source>
        <strain evidence="7">MB58</strain>
    </source>
</reference>
<comment type="caution">
    <text evidence="6">The sequence shown here is derived from an EMBL/GenBank/DDBJ whole genome shotgun (WGS) entry which is preliminary data.</text>
</comment>
<organism evidence="6 7">
    <name type="scientific">Acidomonas methanolica NBRC 104435</name>
    <dbReference type="NCBI Taxonomy" id="1231351"/>
    <lineage>
        <taxon>Bacteria</taxon>
        <taxon>Pseudomonadati</taxon>
        <taxon>Pseudomonadota</taxon>
        <taxon>Alphaproteobacteria</taxon>
        <taxon>Acetobacterales</taxon>
        <taxon>Acetobacteraceae</taxon>
        <taxon>Acidomonas</taxon>
    </lineage>
</organism>
<keyword evidence="4 5" id="KW-0732">Signal</keyword>
<dbReference type="AlphaFoldDB" id="A0A023D7N7"/>
<evidence type="ECO:0000256" key="5">
    <source>
        <dbReference type="SAM" id="SignalP"/>
    </source>
</evidence>
<dbReference type="Gene3D" id="3.40.50.1980">
    <property type="entry name" value="Nitrogenase molybdenum iron protein domain"/>
    <property type="match status" value="1"/>
</dbReference>
<dbReference type="Proteomes" id="UP000019760">
    <property type="component" value="Unassembled WGS sequence"/>
</dbReference>
<feature type="signal peptide" evidence="5">
    <location>
        <begin position="1"/>
        <end position="19"/>
    </location>
</feature>
<keyword evidence="7" id="KW-1185">Reference proteome</keyword>
<feature type="chain" id="PRO_5030001448" evidence="5">
    <location>
        <begin position="20"/>
        <end position="283"/>
    </location>
</feature>
<dbReference type="EMBL" id="BAND01000106">
    <property type="protein sequence ID" value="GAJ30144.1"/>
    <property type="molecule type" value="Genomic_DNA"/>
</dbReference>
<name>A0A023D7N7_ACIMT</name>
<evidence type="ECO:0000256" key="1">
    <source>
        <dbReference type="ARBA" id="ARBA00004196"/>
    </source>
</evidence>
<dbReference type="GO" id="GO:0030001">
    <property type="term" value="P:metal ion transport"/>
    <property type="evidence" value="ECO:0007669"/>
    <property type="project" value="InterPro"/>
</dbReference>
<dbReference type="GO" id="GO:0046872">
    <property type="term" value="F:metal ion binding"/>
    <property type="evidence" value="ECO:0007669"/>
    <property type="project" value="UniProtKB-KW"/>
</dbReference>
<accession>A0A023D7N7</accession>
<evidence type="ECO:0000313" key="6">
    <source>
        <dbReference type="EMBL" id="GAJ30144.1"/>
    </source>
</evidence>
<evidence type="ECO:0000256" key="2">
    <source>
        <dbReference type="ARBA" id="ARBA00022448"/>
    </source>
</evidence>
<dbReference type="RefSeq" id="WP_042060818.1">
    <property type="nucleotide sequence ID" value="NZ_BAND01000106.1"/>
</dbReference>
<dbReference type="Pfam" id="PF01297">
    <property type="entry name" value="ZnuA"/>
    <property type="match status" value="1"/>
</dbReference>
<protein>
    <submittedName>
        <fullName evidence="6">ABC transporter Mn2+/Zn2+ permease</fullName>
    </submittedName>
</protein>
<dbReference type="GO" id="GO:0030313">
    <property type="term" value="C:cell envelope"/>
    <property type="evidence" value="ECO:0007669"/>
    <property type="project" value="UniProtKB-SubCell"/>
</dbReference>
<dbReference type="InterPro" id="IPR050492">
    <property type="entry name" value="Bact_metal-bind_prot9"/>
</dbReference>
<sequence length="283" mass="30658">MFRFFLFLSLVLAGTSAQAAPLRVVCAEAVWCDIARQLGGESLSIAVLPVSPLADPHDVMATPAMARQVAEADWLVLNGGGYDLWAQRLASGESEMLDIAKMLGAPKDANPHFFDDPEAVARVAAWMTARLTARFPARAAIFRRRADSFAETLAQCRARIAALKPTTQGKSVAVTEPVGGPFLLALGMRVMDERLALAVMHREEPPARDVAAVETALAEHRVAMLVINPAVTSPATLRLEEVARAHDVPVVALAEMPPPGMHWQRWYQDRLEAVAHAVETSGR</sequence>
<dbReference type="SUPFAM" id="SSF53807">
    <property type="entry name" value="Helical backbone' metal receptor"/>
    <property type="match status" value="1"/>
</dbReference>
<reference evidence="6 7" key="2">
    <citation type="journal article" date="2014" name="FEMS Microbiol. Lett.">
        <title>Draft genomic DNA sequence of the facultatively methylotrophic bacterium Acidomonas methanolica type strain MB58.</title>
        <authorList>
            <person name="Higashiura N."/>
            <person name="Hadano H."/>
            <person name="Hirakawa H."/>
            <person name="Matsutani M."/>
            <person name="Takabe S."/>
            <person name="Matsushita K."/>
            <person name="Azuma Y."/>
        </authorList>
    </citation>
    <scope>NUCLEOTIDE SEQUENCE [LARGE SCALE GENOMIC DNA]</scope>
    <source>
        <strain evidence="6 7">MB58</strain>
    </source>
</reference>
<gene>
    <name evidence="6" type="ORF">Amme_107_003</name>
</gene>
<dbReference type="PANTHER" id="PTHR42953:SF1">
    <property type="entry name" value="METAL-BINDING PROTEIN HI_0362-RELATED"/>
    <property type="match status" value="1"/>
</dbReference>